<evidence type="ECO:0000256" key="1">
    <source>
        <dbReference type="ARBA" id="ARBA00004613"/>
    </source>
</evidence>
<proteinExistence type="inferred from homology"/>
<dbReference type="CDD" id="cd00126">
    <property type="entry name" value="PAH"/>
    <property type="match status" value="1"/>
</dbReference>
<dbReference type="Pfam" id="PF00159">
    <property type="entry name" value="Hormone_3"/>
    <property type="match status" value="1"/>
</dbReference>
<dbReference type="EMBL" id="JAOTOJ010000008">
    <property type="protein sequence ID" value="KAK9396336.1"/>
    <property type="molecule type" value="Genomic_DNA"/>
</dbReference>
<dbReference type="GO" id="GO:0007218">
    <property type="term" value="P:neuropeptide signaling pathway"/>
    <property type="evidence" value="ECO:0007669"/>
    <property type="project" value="TreeGrafter"/>
</dbReference>
<dbReference type="GO" id="GO:0007631">
    <property type="term" value="P:feeding behavior"/>
    <property type="evidence" value="ECO:0007669"/>
    <property type="project" value="TreeGrafter"/>
</dbReference>
<keyword evidence="3" id="KW-0964">Secreted</keyword>
<evidence type="ECO:0000313" key="8">
    <source>
        <dbReference type="Proteomes" id="UP001474421"/>
    </source>
</evidence>
<dbReference type="PANTHER" id="PTHR10533:SF5">
    <property type="entry name" value="PRO-NEUROPEPTIDE Y"/>
    <property type="match status" value="1"/>
</dbReference>
<organism evidence="7 8">
    <name type="scientific">Crotalus adamanteus</name>
    <name type="common">Eastern diamondback rattlesnake</name>
    <dbReference type="NCBI Taxonomy" id="8729"/>
    <lineage>
        <taxon>Eukaryota</taxon>
        <taxon>Metazoa</taxon>
        <taxon>Chordata</taxon>
        <taxon>Craniata</taxon>
        <taxon>Vertebrata</taxon>
        <taxon>Euteleostomi</taxon>
        <taxon>Lepidosauria</taxon>
        <taxon>Squamata</taxon>
        <taxon>Bifurcata</taxon>
        <taxon>Unidentata</taxon>
        <taxon>Episquamata</taxon>
        <taxon>Toxicofera</taxon>
        <taxon>Serpentes</taxon>
        <taxon>Colubroidea</taxon>
        <taxon>Viperidae</taxon>
        <taxon>Crotalinae</taxon>
        <taxon>Crotalus</taxon>
    </lineage>
</organism>
<feature type="region of interest" description="Disordered" evidence="6">
    <location>
        <begin position="1"/>
        <end position="26"/>
    </location>
</feature>
<evidence type="ECO:0000313" key="7">
    <source>
        <dbReference type="EMBL" id="KAK9396336.1"/>
    </source>
</evidence>
<keyword evidence="4" id="KW-0027">Amidation</keyword>
<dbReference type="GO" id="GO:0005184">
    <property type="term" value="F:neuropeptide hormone activity"/>
    <property type="evidence" value="ECO:0007669"/>
    <property type="project" value="TreeGrafter"/>
</dbReference>
<accession>A0AAW1B433</accession>
<dbReference type="Proteomes" id="UP001474421">
    <property type="component" value="Unassembled WGS sequence"/>
</dbReference>
<dbReference type="InterPro" id="IPR020392">
    <property type="entry name" value="Pancreatic_hormone-like_CS"/>
</dbReference>
<name>A0AAW1B433_CROAD</name>
<evidence type="ECO:0000256" key="3">
    <source>
        <dbReference type="ARBA" id="ARBA00022525"/>
    </source>
</evidence>
<keyword evidence="8" id="KW-1185">Reference proteome</keyword>
<comment type="caution">
    <text evidence="7">The sequence shown here is derived from an EMBL/GenBank/DDBJ whole genome shotgun (WGS) entry which is preliminary data.</text>
</comment>
<comment type="subcellular location">
    <subcellularLocation>
        <location evidence="1">Secreted</location>
    </subcellularLocation>
</comment>
<dbReference type="PANTHER" id="PTHR10533">
    <property type="entry name" value="NEUROPEPTIDE Y/PANCREATIC HORMONE/PEPTIDE YY"/>
    <property type="match status" value="1"/>
</dbReference>
<comment type="similarity">
    <text evidence="2 5">Belongs to the NPY family.</text>
</comment>
<dbReference type="GO" id="GO:0005615">
    <property type="term" value="C:extracellular space"/>
    <property type="evidence" value="ECO:0007669"/>
    <property type="project" value="TreeGrafter"/>
</dbReference>
<protein>
    <submittedName>
        <fullName evidence="7">Pro-neuropeptide Y</fullName>
    </submittedName>
</protein>
<feature type="region of interest" description="Disordered" evidence="6">
    <location>
        <begin position="45"/>
        <end position="67"/>
    </location>
</feature>
<sequence length="123" mass="13944">MRDRPKPLLPAGGAIKYPRRGAQPHIGKTEPLARKATNIYPGEAEQASLTQHKRCRGPCDSPGEDAPAEDMARYYSALRHYINLITRQRYGKRSSPETLISDLLLRESTENIPRSRYEDPAVW</sequence>
<dbReference type="GO" id="GO:0031841">
    <property type="term" value="F:neuropeptide Y receptor binding"/>
    <property type="evidence" value="ECO:0007669"/>
    <property type="project" value="TreeGrafter"/>
</dbReference>
<dbReference type="PRINTS" id="PR00278">
    <property type="entry name" value="PANCHORMONE"/>
</dbReference>
<evidence type="ECO:0000256" key="5">
    <source>
        <dbReference type="RuleBase" id="RU000656"/>
    </source>
</evidence>
<dbReference type="PROSITE" id="PS50276">
    <property type="entry name" value="PANCREATIC_HORMONE_2"/>
    <property type="match status" value="1"/>
</dbReference>
<dbReference type="AlphaFoldDB" id="A0AAW1B433"/>
<dbReference type="PROSITE" id="PS00265">
    <property type="entry name" value="PANCREATIC_HORMONE_1"/>
    <property type="match status" value="1"/>
</dbReference>
<dbReference type="Gene3D" id="6.10.250.900">
    <property type="match status" value="1"/>
</dbReference>
<reference evidence="7 8" key="1">
    <citation type="journal article" date="2024" name="Proc. Natl. Acad. Sci. U.S.A.">
        <title>The genetic regulatory architecture and epigenomic basis for age-related changes in rattlesnake venom.</title>
        <authorList>
            <person name="Hogan M.P."/>
            <person name="Holding M.L."/>
            <person name="Nystrom G.S."/>
            <person name="Colston T.J."/>
            <person name="Bartlett D.A."/>
            <person name="Mason A.J."/>
            <person name="Ellsworth S.A."/>
            <person name="Rautsaw R.M."/>
            <person name="Lawrence K.C."/>
            <person name="Strickland J.L."/>
            <person name="He B."/>
            <person name="Fraser P."/>
            <person name="Margres M.J."/>
            <person name="Gilbert D.M."/>
            <person name="Gibbs H.L."/>
            <person name="Parkinson C.L."/>
            <person name="Rokyta D.R."/>
        </authorList>
    </citation>
    <scope>NUCLEOTIDE SEQUENCE [LARGE SCALE GENOMIC DNA]</scope>
    <source>
        <strain evidence="7">DRR0105</strain>
    </source>
</reference>
<evidence type="ECO:0000256" key="4">
    <source>
        <dbReference type="ARBA" id="ARBA00022815"/>
    </source>
</evidence>
<dbReference type="InterPro" id="IPR001955">
    <property type="entry name" value="Pancreatic_hormone-like"/>
</dbReference>
<gene>
    <name evidence="7" type="ORF">NXF25_019697</name>
</gene>
<evidence type="ECO:0000256" key="2">
    <source>
        <dbReference type="ARBA" id="ARBA00010022"/>
    </source>
</evidence>
<dbReference type="SMART" id="SM00309">
    <property type="entry name" value="PAH"/>
    <property type="match status" value="1"/>
</dbReference>
<evidence type="ECO:0000256" key="6">
    <source>
        <dbReference type="SAM" id="MobiDB-lite"/>
    </source>
</evidence>